<dbReference type="EMBL" id="JACBZO010000001">
    <property type="protein sequence ID" value="NYI40933.1"/>
    <property type="molecule type" value="Genomic_DNA"/>
</dbReference>
<gene>
    <name evidence="6" type="ORF">BKA03_001052</name>
</gene>
<protein>
    <submittedName>
        <fullName evidence="6">NTE family protein</fullName>
    </submittedName>
</protein>
<feature type="active site" description="Nucleophile" evidence="4">
    <location>
        <position position="47"/>
    </location>
</feature>
<evidence type="ECO:0000256" key="3">
    <source>
        <dbReference type="ARBA" id="ARBA00023098"/>
    </source>
</evidence>
<keyword evidence="7" id="KW-1185">Reference proteome</keyword>
<dbReference type="Proteomes" id="UP000547973">
    <property type="component" value="Unassembled WGS sequence"/>
</dbReference>
<feature type="short sequence motif" description="DGA/G" evidence="4">
    <location>
        <begin position="161"/>
        <end position="163"/>
    </location>
</feature>
<evidence type="ECO:0000313" key="7">
    <source>
        <dbReference type="Proteomes" id="UP000547973"/>
    </source>
</evidence>
<evidence type="ECO:0000256" key="4">
    <source>
        <dbReference type="PROSITE-ProRule" id="PRU01161"/>
    </source>
</evidence>
<sequence>MSNNLRGKPKTIALALGSGGARGYAHIGVIEEIQARGWEIVGVSGTSMGAVVGGLYVGGAMESYRDWAVGLGRRDVMRLMDPGLGGAGVLRASRVMSKVKEHLGDMAIEDARMPYTAVAVDLVAQREVWFTSGPMIDAMRASIAIPTVFTPLAKDGMVLADGGLLNPVPVAPLASVHADALIAVNLSGPSVTTAHGREEVFTGIKFPKIKFPSFPQVIEPALRALVPAFGRGEDGKPDEHHELRMNTLDVVDRSLNLMQEAIRRYRLAGYPPDVLVNVPLDSCGTLDFHRAKDLIEVGRDRAVRAFDAWEAGEPLVL</sequence>
<feature type="active site" description="Proton acceptor" evidence="4">
    <location>
        <position position="161"/>
    </location>
</feature>
<dbReference type="InterPro" id="IPR002641">
    <property type="entry name" value="PNPLA_dom"/>
</dbReference>
<dbReference type="PANTHER" id="PTHR14226:SF76">
    <property type="entry name" value="NTE FAMILY PROTEIN RSSA"/>
    <property type="match status" value="1"/>
</dbReference>
<dbReference type="PANTHER" id="PTHR14226">
    <property type="entry name" value="NEUROPATHY TARGET ESTERASE/SWISS CHEESE D.MELANOGASTER"/>
    <property type="match status" value="1"/>
</dbReference>
<comment type="caution">
    <text evidence="4">Lacks conserved residue(s) required for the propagation of feature annotation.</text>
</comment>
<comment type="caution">
    <text evidence="6">The sequence shown here is derived from an EMBL/GenBank/DDBJ whole genome shotgun (WGS) entry which is preliminary data.</text>
</comment>
<evidence type="ECO:0000256" key="2">
    <source>
        <dbReference type="ARBA" id="ARBA00022963"/>
    </source>
</evidence>
<accession>A0A7Z0CJI3</accession>
<name>A0A7Z0CJI3_9MICO</name>
<keyword evidence="1 4" id="KW-0378">Hydrolase</keyword>
<dbReference type="GO" id="GO:0016042">
    <property type="term" value="P:lipid catabolic process"/>
    <property type="evidence" value="ECO:0007669"/>
    <property type="project" value="UniProtKB-UniRule"/>
</dbReference>
<organism evidence="6 7">
    <name type="scientific">Demequina lutea</name>
    <dbReference type="NCBI Taxonomy" id="431489"/>
    <lineage>
        <taxon>Bacteria</taxon>
        <taxon>Bacillati</taxon>
        <taxon>Actinomycetota</taxon>
        <taxon>Actinomycetes</taxon>
        <taxon>Micrococcales</taxon>
        <taxon>Demequinaceae</taxon>
        <taxon>Demequina</taxon>
    </lineage>
</organism>
<keyword evidence="3 4" id="KW-0443">Lipid metabolism</keyword>
<feature type="short sequence motif" description="GXSXG" evidence="4">
    <location>
        <begin position="45"/>
        <end position="49"/>
    </location>
</feature>
<dbReference type="Pfam" id="PF01734">
    <property type="entry name" value="Patatin"/>
    <property type="match status" value="1"/>
</dbReference>
<dbReference type="InterPro" id="IPR050301">
    <property type="entry name" value="NTE"/>
</dbReference>
<dbReference type="AlphaFoldDB" id="A0A7Z0CJI3"/>
<evidence type="ECO:0000256" key="1">
    <source>
        <dbReference type="ARBA" id="ARBA00022801"/>
    </source>
</evidence>
<proteinExistence type="predicted"/>
<dbReference type="Gene3D" id="3.40.1090.10">
    <property type="entry name" value="Cytosolic phospholipase A2 catalytic domain"/>
    <property type="match status" value="2"/>
</dbReference>
<evidence type="ECO:0000313" key="6">
    <source>
        <dbReference type="EMBL" id="NYI40933.1"/>
    </source>
</evidence>
<reference evidence="6 7" key="1">
    <citation type="submission" date="2020-07" db="EMBL/GenBank/DDBJ databases">
        <title>Sequencing the genomes of 1000 actinobacteria strains.</title>
        <authorList>
            <person name="Klenk H.-P."/>
        </authorList>
    </citation>
    <scope>NUCLEOTIDE SEQUENCE [LARGE SCALE GENOMIC DNA]</scope>
    <source>
        <strain evidence="6 7">DSM 19970</strain>
    </source>
</reference>
<dbReference type="InterPro" id="IPR016035">
    <property type="entry name" value="Acyl_Trfase/lysoPLipase"/>
</dbReference>
<dbReference type="RefSeq" id="WP_062075904.1">
    <property type="nucleotide sequence ID" value="NZ_BBRC01000014.1"/>
</dbReference>
<evidence type="ECO:0000259" key="5">
    <source>
        <dbReference type="PROSITE" id="PS51635"/>
    </source>
</evidence>
<dbReference type="GO" id="GO:0016787">
    <property type="term" value="F:hydrolase activity"/>
    <property type="evidence" value="ECO:0007669"/>
    <property type="project" value="UniProtKB-UniRule"/>
</dbReference>
<dbReference type="PROSITE" id="PS51635">
    <property type="entry name" value="PNPLA"/>
    <property type="match status" value="1"/>
</dbReference>
<keyword evidence="2 4" id="KW-0442">Lipid degradation</keyword>
<feature type="domain" description="PNPLA" evidence="5">
    <location>
        <begin position="14"/>
        <end position="174"/>
    </location>
</feature>
<dbReference type="SUPFAM" id="SSF52151">
    <property type="entry name" value="FabD/lysophospholipase-like"/>
    <property type="match status" value="1"/>
</dbReference>